<evidence type="ECO:0000313" key="6">
    <source>
        <dbReference type="Proteomes" id="UP000054097"/>
    </source>
</evidence>
<dbReference type="InterPro" id="IPR050281">
    <property type="entry name" value="Flavin_monoamine_oxidase"/>
</dbReference>
<evidence type="ECO:0000256" key="2">
    <source>
        <dbReference type="ARBA" id="ARBA00023002"/>
    </source>
</evidence>
<gene>
    <name evidence="5" type="ORF">M408DRAFT_333851</name>
</gene>
<name>A0A0C3AN54_SERVB</name>
<dbReference type="Proteomes" id="UP000054097">
    <property type="component" value="Unassembled WGS sequence"/>
</dbReference>
<feature type="region of interest" description="Disordered" evidence="3">
    <location>
        <begin position="423"/>
        <end position="455"/>
    </location>
</feature>
<evidence type="ECO:0000256" key="3">
    <source>
        <dbReference type="SAM" id="MobiDB-lite"/>
    </source>
</evidence>
<dbReference type="SUPFAM" id="SSF51905">
    <property type="entry name" value="FAD/NAD(P)-binding domain"/>
    <property type="match status" value="1"/>
</dbReference>
<dbReference type="GO" id="GO:0003682">
    <property type="term" value="F:chromatin binding"/>
    <property type="evidence" value="ECO:0007669"/>
    <property type="project" value="TreeGrafter"/>
</dbReference>
<keyword evidence="2" id="KW-0560">Oxidoreductase</keyword>
<keyword evidence="6" id="KW-1185">Reference proteome</keyword>
<sequence length="620" mass="67793">MCLCRSATQTSATRITQRKIKPNKRTYISVSRIAKENNFWHPQRALPSTMATTTDVNNNTKSEEYDVIIVGAGMAGLSAAYRILTQRPSTKLLILEARERVGGRIWSIPFDKKKFGLEDTLEGGRSIDLGASFIHGVLGNPLIPLAKKIGLPVKRTANPTEPNSAMRAFTADGKLVPPEETGELAGRVFGTIFGWLPAFAQGDDGSTTVVPETMSVKDGILAEGSPIYNGEPKPADGAAMDEQLRTALMLSRSFQGWTGAPIDYVSLKWWGFNQDTEGGDGILVRGYGEMVDWLKAEIERLGGVFRLKAPVAAVELVEGEEEEEGSVKITTQWVQDLPEVMHAEHTSNFHAPYTLLTLPLGVLKYAPPTFTPPLSIRRQQAIQRLGMGLLDKIVLVYEKAWWADSQSSSAMINILIPSDDDPTRLLGPTGGRAPSSSSTDTTTPAKGAFPPRTPEWLEQNPQALMAFDLHAQCGIPALCVFVAGEFGDVAETCTDAQTTEWATGVVQQWLRGLMKQATDGNGNTKAEVGVVPRPVEVLRTAWRKDEHAFGSYAYIPVGRESEGISASPLDQVELTRTMWDRCFWAGEHTELNQYASVHAAWTSGIREAEKILVRLEGVNL</sequence>
<dbReference type="GO" id="GO:0016491">
    <property type="term" value="F:oxidoreductase activity"/>
    <property type="evidence" value="ECO:0007669"/>
    <property type="project" value="UniProtKB-KW"/>
</dbReference>
<dbReference type="PANTHER" id="PTHR10742">
    <property type="entry name" value="FLAVIN MONOAMINE OXIDASE"/>
    <property type="match status" value="1"/>
</dbReference>
<dbReference type="Gene3D" id="3.90.660.10">
    <property type="match status" value="1"/>
</dbReference>
<dbReference type="EMBL" id="KN824413">
    <property type="protein sequence ID" value="KIM20686.1"/>
    <property type="molecule type" value="Genomic_DNA"/>
</dbReference>
<dbReference type="GO" id="GO:0050660">
    <property type="term" value="F:flavin adenine dinucleotide binding"/>
    <property type="evidence" value="ECO:0007669"/>
    <property type="project" value="TreeGrafter"/>
</dbReference>
<dbReference type="InterPro" id="IPR002937">
    <property type="entry name" value="Amino_oxidase"/>
</dbReference>
<reference evidence="5 6" key="1">
    <citation type="submission" date="2014-04" db="EMBL/GenBank/DDBJ databases">
        <authorList>
            <consortium name="DOE Joint Genome Institute"/>
            <person name="Kuo A."/>
            <person name="Zuccaro A."/>
            <person name="Kohler A."/>
            <person name="Nagy L.G."/>
            <person name="Floudas D."/>
            <person name="Copeland A."/>
            <person name="Barry K.W."/>
            <person name="Cichocki N."/>
            <person name="Veneault-Fourrey C."/>
            <person name="LaButti K."/>
            <person name="Lindquist E.A."/>
            <person name="Lipzen A."/>
            <person name="Lundell T."/>
            <person name="Morin E."/>
            <person name="Murat C."/>
            <person name="Sun H."/>
            <person name="Tunlid A."/>
            <person name="Henrissat B."/>
            <person name="Grigoriev I.V."/>
            <person name="Hibbett D.S."/>
            <person name="Martin F."/>
            <person name="Nordberg H.P."/>
            <person name="Cantor M.N."/>
            <person name="Hua S.X."/>
        </authorList>
    </citation>
    <scope>NUCLEOTIDE SEQUENCE [LARGE SCALE GENOMIC DNA]</scope>
    <source>
        <strain evidence="5 6">MAFF 305830</strain>
    </source>
</reference>
<dbReference type="Gene3D" id="3.50.50.60">
    <property type="entry name" value="FAD/NAD(P)-binding domain"/>
    <property type="match status" value="1"/>
</dbReference>
<reference evidence="6" key="2">
    <citation type="submission" date="2015-01" db="EMBL/GenBank/DDBJ databases">
        <title>Evolutionary Origins and Diversification of the Mycorrhizal Mutualists.</title>
        <authorList>
            <consortium name="DOE Joint Genome Institute"/>
            <consortium name="Mycorrhizal Genomics Consortium"/>
            <person name="Kohler A."/>
            <person name="Kuo A."/>
            <person name="Nagy L.G."/>
            <person name="Floudas D."/>
            <person name="Copeland A."/>
            <person name="Barry K.W."/>
            <person name="Cichocki N."/>
            <person name="Veneault-Fourrey C."/>
            <person name="LaButti K."/>
            <person name="Lindquist E.A."/>
            <person name="Lipzen A."/>
            <person name="Lundell T."/>
            <person name="Morin E."/>
            <person name="Murat C."/>
            <person name="Riley R."/>
            <person name="Ohm R."/>
            <person name="Sun H."/>
            <person name="Tunlid A."/>
            <person name="Henrissat B."/>
            <person name="Grigoriev I.V."/>
            <person name="Hibbett D.S."/>
            <person name="Martin F."/>
        </authorList>
    </citation>
    <scope>NUCLEOTIDE SEQUENCE [LARGE SCALE GENOMIC DNA]</scope>
    <source>
        <strain evidence="6">MAFF 305830</strain>
    </source>
</reference>
<protein>
    <recommendedName>
        <fullName evidence="4">Amine oxidase domain-containing protein</fullName>
    </recommendedName>
</protein>
<dbReference type="SUPFAM" id="SSF54373">
    <property type="entry name" value="FAD-linked reductases, C-terminal domain"/>
    <property type="match status" value="1"/>
</dbReference>
<dbReference type="STRING" id="933852.A0A0C3AN54"/>
<feature type="domain" description="Amine oxidase" evidence="4">
    <location>
        <begin position="74"/>
        <end position="612"/>
    </location>
</feature>
<dbReference type="OrthoDB" id="5046242at2759"/>
<dbReference type="HOGENOM" id="CLU_004498_7_0_1"/>
<evidence type="ECO:0000259" key="4">
    <source>
        <dbReference type="Pfam" id="PF01593"/>
    </source>
</evidence>
<evidence type="ECO:0000313" key="5">
    <source>
        <dbReference type="EMBL" id="KIM20686.1"/>
    </source>
</evidence>
<dbReference type="GO" id="GO:0006338">
    <property type="term" value="P:chromatin remodeling"/>
    <property type="evidence" value="ECO:0007669"/>
    <property type="project" value="TreeGrafter"/>
</dbReference>
<accession>A0A0C3AN54</accession>
<dbReference type="InterPro" id="IPR036188">
    <property type="entry name" value="FAD/NAD-bd_sf"/>
</dbReference>
<comment type="similarity">
    <text evidence="1">Belongs to the flavin monoamine oxidase family.</text>
</comment>
<dbReference type="PANTHER" id="PTHR10742:SF386">
    <property type="entry name" value="LYSINE-SPECIFIC HISTONE DEMETHYLASE 1A"/>
    <property type="match status" value="1"/>
</dbReference>
<evidence type="ECO:0000256" key="1">
    <source>
        <dbReference type="ARBA" id="ARBA00005995"/>
    </source>
</evidence>
<dbReference type="AlphaFoldDB" id="A0A0C3AN54"/>
<proteinExistence type="inferred from homology"/>
<organism evidence="5 6">
    <name type="scientific">Serendipita vermifera MAFF 305830</name>
    <dbReference type="NCBI Taxonomy" id="933852"/>
    <lineage>
        <taxon>Eukaryota</taxon>
        <taxon>Fungi</taxon>
        <taxon>Dikarya</taxon>
        <taxon>Basidiomycota</taxon>
        <taxon>Agaricomycotina</taxon>
        <taxon>Agaricomycetes</taxon>
        <taxon>Sebacinales</taxon>
        <taxon>Serendipitaceae</taxon>
        <taxon>Serendipita</taxon>
    </lineage>
</organism>
<dbReference type="Pfam" id="PF01593">
    <property type="entry name" value="Amino_oxidase"/>
    <property type="match status" value="1"/>
</dbReference>